<dbReference type="AlphaFoldDB" id="A4PP05"/>
<protein>
    <submittedName>
        <fullName evidence="3">IMP dehydrogenase/GMP reductase, putative</fullName>
    </submittedName>
</protein>
<dbReference type="EMBL" id="AC136139">
    <property type="protein sequence ID" value="ABO79401.1"/>
    <property type="molecule type" value="Genomic_DNA"/>
</dbReference>
<dbReference type="InterPro" id="IPR019557">
    <property type="entry name" value="AminoTfrase-like_pln_mobile"/>
</dbReference>
<dbReference type="PANTHER" id="PTHR46033:SF1">
    <property type="entry name" value="PROTEIN MAIN-LIKE 2"/>
    <property type="match status" value="1"/>
</dbReference>
<reference evidence="3" key="1">
    <citation type="submission" date="2006-03" db="EMBL/GenBank/DDBJ databases">
        <authorList>
            <person name="Shaull S."/>
            <person name="Lin S."/>
            <person name="Dixon R."/>
            <person name="May G."/>
            <person name="Sumner L."/>
            <person name="Gonzales B."/>
            <person name="Cook D."/>
            <person name="Kim D."/>
            <person name="Roe B.A."/>
        </authorList>
    </citation>
    <scope>NUCLEOTIDE SEQUENCE</scope>
</reference>
<evidence type="ECO:0000259" key="2">
    <source>
        <dbReference type="Pfam" id="PF10536"/>
    </source>
</evidence>
<feature type="domain" description="Aminotransferase-like plant mobile" evidence="2">
    <location>
        <begin position="60"/>
        <end position="191"/>
    </location>
</feature>
<sequence length="368" mass="42809">MTYLGVAQHEAEKICNQEYGGYISYPRLRDFYTSYLGRANVLAGTKDLEEVEELERVRTYYVRCYLLYLVGCLLFGDRSNKRIELIYLTTMADGYAGMRNYSWGAMTLAYLYGELADACRPGHRALGGSVTLLTAWFLAHFPGFFSVDLNTDYLENYPVVARWKLHKGHGEGITYRSLLDRIQLDDVCWRPVYRHLPERVLRQYGYVQTIPRHPTDVRDLPPPSIVQMFVDFRTHTLKADARGEQAGEDTWRVADDYVLWYTRVSHPQILPPIPGDIPRPANEEQIIAEQWQRYEARGSPDTYDMVSGAVAYADAQLGGEEVMSMTPQQWYEAMTHMREQIAPILTWRRAQRPRRRHHHQDQDQDQDQ</sequence>
<gene>
    <name evidence="3" type="ORF">MtrDRAFT_AC136139g24v2</name>
</gene>
<evidence type="ECO:0000313" key="3">
    <source>
        <dbReference type="EMBL" id="ABO79401.1"/>
    </source>
</evidence>
<feature type="compositionally biased region" description="Basic residues" evidence="1">
    <location>
        <begin position="349"/>
        <end position="359"/>
    </location>
</feature>
<feature type="region of interest" description="Disordered" evidence="1">
    <location>
        <begin position="348"/>
        <end position="368"/>
    </location>
</feature>
<dbReference type="PANTHER" id="PTHR46033">
    <property type="entry name" value="PROTEIN MAIN-LIKE 2"/>
    <property type="match status" value="1"/>
</dbReference>
<dbReference type="GO" id="GO:0010073">
    <property type="term" value="P:meristem maintenance"/>
    <property type="evidence" value="ECO:0007669"/>
    <property type="project" value="InterPro"/>
</dbReference>
<organism evidence="3">
    <name type="scientific">Medicago truncatula</name>
    <name type="common">Barrel medic</name>
    <name type="synonym">Medicago tribuloides</name>
    <dbReference type="NCBI Taxonomy" id="3880"/>
    <lineage>
        <taxon>Eukaryota</taxon>
        <taxon>Viridiplantae</taxon>
        <taxon>Streptophyta</taxon>
        <taxon>Embryophyta</taxon>
        <taxon>Tracheophyta</taxon>
        <taxon>Spermatophyta</taxon>
        <taxon>Magnoliopsida</taxon>
        <taxon>eudicotyledons</taxon>
        <taxon>Gunneridae</taxon>
        <taxon>Pentapetalae</taxon>
        <taxon>rosids</taxon>
        <taxon>fabids</taxon>
        <taxon>Fabales</taxon>
        <taxon>Fabaceae</taxon>
        <taxon>Papilionoideae</taxon>
        <taxon>50 kb inversion clade</taxon>
        <taxon>NPAAA clade</taxon>
        <taxon>Hologalegina</taxon>
        <taxon>IRL clade</taxon>
        <taxon>Trifolieae</taxon>
        <taxon>Medicago</taxon>
    </lineage>
</organism>
<proteinExistence type="predicted"/>
<accession>A4PP05</accession>
<dbReference type="InterPro" id="IPR044824">
    <property type="entry name" value="MAIN-like"/>
</dbReference>
<evidence type="ECO:0000256" key="1">
    <source>
        <dbReference type="SAM" id="MobiDB-lite"/>
    </source>
</evidence>
<name>A4PP05_MEDTR</name>
<dbReference type="Pfam" id="PF10536">
    <property type="entry name" value="PMD"/>
    <property type="match status" value="1"/>
</dbReference>
<reference evidence="3" key="2">
    <citation type="submission" date="2007-04" db="EMBL/GenBank/DDBJ databases">
        <authorList>
            <consortium name="The International Medicago Genome Annotation Group"/>
        </authorList>
    </citation>
    <scope>NUCLEOTIDE SEQUENCE</scope>
</reference>